<dbReference type="Proteomes" id="UP000244855">
    <property type="component" value="Unassembled WGS sequence"/>
</dbReference>
<dbReference type="AlphaFoldDB" id="A0A2V1CWE2"/>
<sequence length="67" mass="7549">MHYVPISTPSHIASLSRSDDLIVSYIVTIIVEFAYTILGRTVPCNCGFLFLQAQILHPTRVLDPLKY</sequence>
<dbReference type="EMBL" id="KZ806847">
    <property type="protein sequence ID" value="PVH90025.1"/>
    <property type="molecule type" value="Genomic_DNA"/>
</dbReference>
<name>A0A2V1CWE2_9PLEO</name>
<gene>
    <name evidence="2" type="ORF">DM02DRAFT_665659</name>
</gene>
<keyword evidence="3" id="KW-1185">Reference proteome</keyword>
<evidence type="ECO:0000313" key="3">
    <source>
        <dbReference type="Proteomes" id="UP000244855"/>
    </source>
</evidence>
<keyword evidence="1" id="KW-1133">Transmembrane helix</keyword>
<keyword evidence="1" id="KW-0472">Membrane</keyword>
<evidence type="ECO:0000256" key="1">
    <source>
        <dbReference type="SAM" id="Phobius"/>
    </source>
</evidence>
<feature type="transmembrane region" description="Helical" evidence="1">
    <location>
        <begin position="21"/>
        <end position="38"/>
    </location>
</feature>
<keyword evidence="1" id="KW-0812">Transmembrane</keyword>
<reference evidence="2 3" key="1">
    <citation type="journal article" date="2018" name="Sci. Rep.">
        <title>Comparative genomics provides insights into the lifestyle and reveals functional heterogeneity of dark septate endophytic fungi.</title>
        <authorList>
            <person name="Knapp D.G."/>
            <person name="Nemeth J.B."/>
            <person name="Barry K."/>
            <person name="Hainaut M."/>
            <person name="Henrissat B."/>
            <person name="Johnson J."/>
            <person name="Kuo A."/>
            <person name="Lim J.H.P."/>
            <person name="Lipzen A."/>
            <person name="Nolan M."/>
            <person name="Ohm R.A."/>
            <person name="Tamas L."/>
            <person name="Grigoriev I.V."/>
            <person name="Spatafora J.W."/>
            <person name="Nagy L.G."/>
            <person name="Kovacs G.M."/>
        </authorList>
    </citation>
    <scope>NUCLEOTIDE SEQUENCE [LARGE SCALE GENOMIC DNA]</scope>
    <source>
        <strain evidence="2 3">DSE2036</strain>
    </source>
</reference>
<accession>A0A2V1CWE2</accession>
<protein>
    <submittedName>
        <fullName evidence="2">Uncharacterized protein</fullName>
    </submittedName>
</protein>
<proteinExistence type="predicted"/>
<evidence type="ECO:0000313" key="2">
    <source>
        <dbReference type="EMBL" id="PVH90025.1"/>
    </source>
</evidence>
<organism evidence="2 3">
    <name type="scientific">Periconia macrospinosa</name>
    <dbReference type="NCBI Taxonomy" id="97972"/>
    <lineage>
        <taxon>Eukaryota</taxon>
        <taxon>Fungi</taxon>
        <taxon>Dikarya</taxon>
        <taxon>Ascomycota</taxon>
        <taxon>Pezizomycotina</taxon>
        <taxon>Dothideomycetes</taxon>
        <taxon>Pleosporomycetidae</taxon>
        <taxon>Pleosporales</taxon>
        <taxon>Massarineae</taxon>
        <taxon>Periconiaceae</taxon>
        <taxon>Periconia</taxon>
    </lineage>
</organism>